<keyword evidence="2" id="KW-1185">Reference proteome</keyword>
<dbReference type="EMBL" id="BSXG01000002">
    <property type="protein sequence ID" value="GME22355.1"/>
    <property type="molecule type" value="Genomic_DNA"/>
</dbReference>
<gene>
    <name evidence="1" type="primary">g10215</name>
    <name evidence="1" type="ORF">NpPPO83_00010215</name>
</gene>
<evidence type="ECO:0000313" key="1">
    <source>
        <dbReference type="EMBL" id="GME22355.1"/>
    </source>
</evidence>
<protein>
    <submittedName>
        <fullName evidence="1">Proteophosphoglycan ppg4</fullName>
    </submittedName>
</protein>
<accession>A0ACB5RPB8</accession>
<reference evidence="1" key="1">
    <citation type="submission" date="2024-09" db="EMBL/GenBank/DDBJ databases">
        <title>Draft Genome Sequences of Neofusicoccum parvum.</title>
        <authorList>
            <person name="Ashida A."/>
            <person name="Camagna M."/>
            <person name="Tanaka A."/>
            <person name="Takemoto D."/>
        </authorList>
    </citation>
    <scope>NUCLEOTIDE SEQUENCE</scope>
    <source>
        <strain evidence="1">PPO83</strain>
    </source>
</reference>
<name>A0ACB5RPB8_9PEZI</name>
<organism evidence="1 2">
    <name type="scientific">Neofusicoccum parvum</name>
    <dbReference type="NCBI Taxonomy" id="310453"/>
    <lineage>
        <taxon>Eukaryota</taxon>
        <taxon>Fungi</taxon>
        <taxon>Dikarya</taxon>
        <taxon>Ascomycota</taxon>
        <taxon>Pezizomycotina</taxon>
        <taxon>Dothideomycetes</taxon>
        <taxon>Dothideomycetes incertae sedis</taxon>
        <taxon>Botryosphaeriales</taxon>
        <taxon>Botryosphaeriaceae</taxon>
        <taxon>Neofusicoccum</taxon>
    </lineage>
</organism>
<proteinExistence type="predicted"/>
<dbReference type="Proteomes" id="UP001165186">
    <property type="component" value="Unassembled WGS sequence"/>
</dbReference>
<comment type="caution">
    <text evidence="1">The sequence shown here is derived from an EMBL/GenBank/DDBJ whole genome shotgun (WGS) entry which is preliminary data.</text>
</comment>
<sequence length="126" mass="14761">MRAAPKEPSYQGTMHRGSAARKPGLDRGGSYDRSRSGSLGAKPIEKRYRYYEDDEEEEEEDYDSEGSSDMEAGVFDVDREEEMSLRVARKEDEQALREEEELKRKKLERKQMLERMNSQAKKKRAY</sequence>
<evidence type="ECO:0000313" key="2">
    <source>
        <dbReference type="Proteomes" id="UP001165186"/>
    </source>
</evidence>